<accession>A0A851GKQ6</accession>
<evidence type="ECO:0000256" key="1">
    <source>
        <dbReference type="PROSITE-ProRule" id="PRU00023"/>
    </source>
</evidence>
<dbReference type="PROSITE" id="PS50297">
    <property type="entry name" value="ANK_REP_REGION"/>
    <property type="match status" value="1"/>
</dbReference>
<evidence type="ECO:0000313" key="3">
    <source>
        <dbReference type="EMBL" id="NWK57632.1"/>
    </source>
</evidence>
<dbReference type="Gene3D" id="1.25.40.20">
    <property type="entry name" value="Ankyrin repeat-containing domain"/>
    <property type="match status" value="1"/>
</dbReference>
<dbReference type="InterPro" id="IPR002110">
    <property type="entry name" value="Ankyrin_rpt"/>
</dbReference>
<organism evidence="3 4">
    <name type="scientific">Oceaniferula marina</name>
    <dbReference type="NCBI Taxonomy" id="2748318"/>
    <lineage>
        <taxon>Bacteria</taxon>
        <taxon>Pseudomonadati</taxon>
        <taxon>Verrucomicrobiota</taxon>
        <taxon>Verrucomicrobiia</taxon>
        <taxon>Verrucomicrobiales</taxon>
        <taxon>Verrucomicrobiaceae</taxon>
        <taxon>Oceaniferula</taxon>
    </lineage>
</organism>
<gene>
    <name evidence="3" type="ORF">HW115_18590</name>
</gene>
<dbReference type="Pfam" id="PF10077">
    <property type="entry name" value="DUF2314"/>
    <property type="match status" value="1"/>
</dbReference>
<dbReference type="AlphaFoldDB" id="A0A851GKQ6"/>
<dbReference type="RefSeq" id="WP_178934943.1">
    <property type="nucleotide sequence ID" value="NZ_JACBAZ010000018.1"/>
</dbReference>
<feature type="domain" description="DUF2314" evidence="2">
    <location>
        <begin position="16"/>
        <end position="147"/>
    </location>
</feature>
<name>A0A851GKQ6_9BACT</name>
<proteinExistence type="predicted"/>
<dbReference type="InterPro" id="IPR036770">
    <property type="entry name" value="Ankyrin_rpt-contain_sf"/>
</dbReference>
<dbReference type="SUPFAM" id="SSF48403">
    <property type="entry name" value="Ankyrin repeat"/>
    <property type="match status" value="1"/>
</dbReference>
<reference evidence="3 4" key="1">
    <citation type="submission" date="2020-07" db="EMBL/GenBank/DDBJ databases">
        <title>Roseicoccus Jingziensis gen. nov., sp. nov., isolated from coastal seawater.</title>
        <authorList>
            <person name="Feng X."/>
        </authorList>
    </citation>
    <scope>NUCLEOTIDE SEQUENCE [LARGE SCALE GENOMIC DNA]</scope>
    <source>
        <strain evidence="3 4">N1E253</strain>
    </source>
</reference>
<keyword evidence="1" id="KW-0040">ANK repeat</keyword>
<dbReference type="InterPro" id="IPR018756">
    <property type="entry name" value="DUF2314"/>
</dbReference>
<comment type="caution">
    <text evidence="3">The sequence shown here is derived from an EMBL/GenBank/DDBJ whole genome shotgun (WGS) entry which is preliminary data.</text>
</comment>
<keyword evidence="4" id="KW-1185">Reference proteome</keyword>
<sequence length="270" mass="30583">MKDNTETPIFLSDGNDPEMSQASLKAQSTIKILWRELSWERRRIIPALDMACIKACFSDEEGGQVEHMWIDEVDFDGVSYRGVLLNTPNWLTSVQAGDEVCVDPKYISDWMYAIDGKVYGAYTVNLIRSRMSRQERSAHDEAWGYDFGLPNQISLFDGHSTSKPSDGFLRRFRRSAPDTNSDSEEYPEHPMSINMTESYASGVSEDPSMINNQGLHGWTFLHIEAAAGNLAQVEVLLNHDADKTIRSEHGHLAVDLARYFKWDKVVALLE</sequence>
<evidence type="ECO:0000259" key="2">
    <source>
        <dbReference type="Pfam" id="PF10077"/>
    </source>
</evidence>
<dbReference type="PROSITE" id="PS50088">
    <property type="entry name" value="ANK_REPEAT"/>
    <property type="match status" value="1"/>
</dbReference>
<evidence type="ECO:0000313" key="4">
    <source>
        <dbReference type="Proteomes" id="UP000557872"/>
    </source>
</evidence>
<dbReference type="EMBL" id="JACBAZ010000018">
    <property type="protein sequence ID" value="NWK57632.1"/>
    <property type="molecule type" value="Genomic_DNA"/>
</dbReference>
<dbReference type="Proteomes" id="UP000557872">
    <property type="component" value="Unassembled WGS sequence"/>
</dbReference>
<feature type="repeat" description="ANK" evidence="1">
    <location>
        <begin position="216"/>
        <end position="248"/>
    </location>
</feature>
<protein>
    <submittedName>
        <fullName evidence="3">DUF2314 domain-containing protein</fullName>
    </submittedName>
</protein>